<accession>A0ABT6Q8J4</accession>
<proteinExistence type="predicted"/>
<dbReference type="RefSeq" id="WP_281462844.1">
    <property type="nucleotide sequence ID" value="NZ_JASBAN010000001.1"/>
</dbReference>
<evidence type="ECO:0000313" key="1">
    <source>
        <dbReference type="EMBL" id="MDI2113230.1"/>
    </source>
</evidence>
<dbReference type="EMBL" id="JASBAN010000001">
    <property type="protein sequence ID" value="MDI2113230.1"/>
    <property type="molecule type" value="Genomic_DNA"/>
</dbReference>
<protein>
    <submittedName>
        <fullName evidence="1">Uncharacterized protein</fullName>
    </submittedName>
</protein>
<reference evidence="1" key="1">
    <citation type="submission" date="2023-05" db="EMBL/GenBank/DDBJ databases">
        <title>Whole genome sequence of Commensalibacter sp.</title>
        <authorList>
            <person name="Charoenyingcharoen P."/>
            <person name="Yukphan P."/>
        </authorList>
    </citation>
    <scope>NUCLEOTIDE SEQUENCE</scope>
    <source>
        <strain evidence="1">TBRC 10068</strain>
    </source>
</reference>
<dbReference type="Proteomes" id="UP001431775">
    <property type="component" value="Unassembled WGS sequence"/>
</dbReference>
<evidence type="ECO:0000313" key="2">
    <source>
        <dbReference type="Proteomes" id="UP001431775"/>
    </source>
</evidence>
<sequence length="45" mass="5181">MSGKKYRYLFTALDKITNPISLVIIKEDLNTLEGFHVQGWDINTP</sequence>
<name>A0ABT6Q8J4_9PROT</name>
<comment type="caution">
    <text evidence="1">The sequence shown here is derived from an EMBL/GenBank/DDBJ whole genome shotgun (WGS) entry which is preliminary data.</text>
</comment>
<organism evidence="1 2">
    <name type="scientific">Commensalibacter nepenthis</name>
    <dbReference type="NCBI Taxonomy" id="3043872"/>
    <lineage>
        <taxon>Bacteria</taxon>
        <taxon>Pseudomonadati</taxon>
        <taxon>Pseudomonadota</taxon>
        <taxon>Alphaproteobacteria</taxon>
        <taxon>Acetobacterales</taxon>
        <taxon>Acetobacteraceae</taxon>
    </lineage>
</organism>
<keyword evidence="2" id="KW-1185">Reference proteome</keyword>
<gene>
    <name evidence="1" type="ORF">QJV33_08075</name>
</gene>